<accession>A0AAD5XI32</accession>
<sequence length="579" mass="65952">MEGSLEDFNERNYRPLNRGAKLRARTAEPPGITQFKPIEKIGKRRVLAQKLIPEDIDGSPYADINIDEVWAPLESSADVINNKAAVRTLRSRQLKILGHTIMETIERETEKNQPLVRLVDALQMDDPFMQDFDLNELGVPTDVQREFRDVVQPGLRPRTTAATNQKDLIYDTQYENRHVEVRRTSLIDRYEEKKFATFLVTQPQFREKHKFATDDEVQAAEAAEPFQLYIAPYEFTPSSLLLQPPPRQETPRFRESFATPPIILLSDDELPPEWDYTFLIPIEGWNDKLDVLVSKTLCANPENGVAFPYFDEIQLLEMPLVSRPRSAVNRPKSGRSSKSNQNSAVKSLSGIDDDDELRGDISIPHRSSSQYGAETISKTLSTSRQSSFSCHYSGTVSKSSETKEYISCLKGPETIQENSFSTENIATEPINLAGSRSNNTKQTPISIPLALFEDYEQFPKIIGEEEKKLNNLAQSKDEKLPLLEIYSEEWKKEKILKANLHHQDGATVVIRNRQLKTRDFESERKKLPSKSIPKLPTLKEIGFFVKTITPSAGATRRVKKDKVWGEGGERRAKNLFKNQ</sequence>
<comment type="caution">
    <text evidence="3">The sequence shown here is derived from an EMBL/GenBank/DDBJ whole genome shotgun (WGS) entry which is preliminary data.</text>
</comment>
<feature type="region of interest" description="Disordered" evidence="1">
    <location>
        <begin position="326"/>
        <end position="373"/>
    </location>
</feature>
<feature type="compositionally biased region" description="Polar residues" evidence="1">
    <location>
        <begin position="334"/>
        <end position="346"/>
    </location>
</feature>
<organism evidence="3 4">
    <name type="scientific">Physocladia obscura</name>
    <dbReference type="NCBI Taxonomy" id="109957"/>
    <lineage>
        <taxon>Eukaryota</taxon>
        <taxon>Fungi</taxon>
        <taxon>Fungi incertae sedis</taxon>
        <taxon>Chytridiomycota</taxon>
        <taxon>Chytridiomycota incertae sedis</taxon>
        <taxon>Chytridiomycetes</taxon>
        <taxon>Chytridiales</taxon>
        <taxon>Chytriomycetaceae</taxon>
        <taxon>Physocladia</taxon>
    </lineage>
</organism>
<proteinExistence type="predicted"/>
<protein>
    <recommendedName>
        <fullName evidence="2">Transcriptional regulatory protein RXT2 N-terminal domain-containing protein</fullName>
    </recommendedName>
</protein>
<keyword evidence="4" id="KW-1185">Reference proteome</keyword>
<feature type="domain" description="Transcriptional regulatory protein RXT2 N-terminal" evidence="2">
    <location>
        <begin position="55"/>
        <end position="122"/>
    </location>
</feature>
<dbReference type="InterPro" id="IPR013904">
    <property type="entry name" value="RXT2_N"/>
</dbReference>
<dbReference type="Proteomes" id="UP001211907">
    <property type="component" value="Unassembled WGS sequence"/>
</dbReference>
<gene>
    <name evidence="3" type="ORF">HK100_011784</name>
</gene>
<reference evidence="3" key="1">
    <citation type="submission" date="2020-05" db="EMBL/GenBank/DDBJ databases">
        <title>Phylogenomic resolution of chytrid fungi.</title>
        <authorList>
            <person name="Stajich J.E."/>
            <person name="Amses K."/>
            <person name="Simmons R."/>
            <person name="Seto K."/>
            <person name="Myers J."/>
            <person name="Bonds A."/>
            <person name="Quandt C.A."/>
            <person name="Barry K."/>
            <person name="Liu P."/>
            <person name="Grigoriev I."/>
            <person name="Longcore J.E."/>
            <person name="James T.Y."/>
        </authorList>
    </citation>
    <scope>NUCLEOTIDE SEQUENCE</scope>
    <source>
        <strain evidence="3">JEL0513</strain>
    </source>
</reference>
<dbReference type="AlphaFoldDB" id="A0AAD5XI32"/>
<evidence type="ECO:0000259" key="2">
    <source>
        <dbReference type="Pfam" id="PF08595"/>
    </source>
</evidence>
<evidence type="ECO:0000256" key="1">
    <source>
        <dbReference type="SAM" id="MobiDB-lite"/>
    </source>
</evidence>
<name>A0AAD5XI32_9FUNG</name>
<dbReference type="EMBL" id="JADGJH010000770">
    <property type="protein sequence ID" value="KAJ3122959.1"/>
    <property type="molecule type" value="Genomic_DNA"/>
</dbReference>
<dbReference type="Pfam" id="PF08595">
    <property type="entry name" value="RXT2_N"/>
    <property type="match status" value="1"/>
</dbReference>
<evidence type="ECO:0000313" key="3">
    <source>
        <dbReference type="EMBL" id="KAJ3122959.1"/>
    </source>
</evidence>
<evidence type="ECO:0000313" key="4">
    <source>
        <dbReference type="Proteomes" id="UP001211907"/>
    </source>
</evidence>